<feature type="region of interest" description="Disordered" evidence="1">
    <location>
        <begin position="174"/>
        <end position="262"/>
    </location>
</feature>
<keyword evidence="4" id="KW-0496">Mitochondrion</keyword>
<geneLocation type="mitochondrion" evidence="4"/>
<reference evidence="4 6" key="2">
    <citation type="submission" date="2018-03" db="EMBL/GenBank/DDBJ databases">
        <authorList>
            <person name="Fogelqvist J."/>
        </authorList>
    </citation>
    <scope>NUCLEOTIDE SEQUENCE [LARGE SCALE GENOMIC DNA]</scope>
</reference>
<feature type="compositionally biased region" description="Polar residues" evidence="1">
    <location>
        <begin position="85"/>
        <end position="97"/>
    </location>
</feature>
<feature type="compositionally biased region" description="Basic and acidic residues" evidence="1">
    <location>
        <begin position="98"/>
        <end position="107"/>
    </location>
</feature>
<dbReference type="Proteomes" id="UP000290189">
    <property type="component" value="Unassembled WGS sequence"/>
</dbReference>
<gene>
    <name evidence="3" type="ORF">PBRA_002656</name>
    <name evidence="4" type="ORF">PLBR_LOCUS2028</name>
</gene>
<feature type="chain" id="PRO_5035990854" description="Transmembrane protein" evidence="2">
    <location>
        <begin position="24"/>
        <end position="464"/>
    </location>
</feature>
<feature type="compositionally biased region" description="Low complexity" evidence="1">
    <location>
        <begin position="295"/>
        <end position="314"/>
    </location>
</feature>
<feature type="region of interest" description="Disordered" evidence="1">
    <location>
        <begin position="85"/>
        <end position="107"/>
    </location>
</feature>
<reference evidence="3 5" key="1">
    <citation type="submission" date="2015-02" db="EMBL/GenBank/DDBJ databases">
        <authorList>
            <person name="Chooi Y.-H."/>
        </authorList>
    </citation>
    <scope>NUCLEOTIDE SEQUENCE [LARGE SCALE GENOMIC DNA]</scope>
    <source>
        <strain evidence="3">E3</strain>
    </source>
</reference>
<feature type="region of interest" description="Disordered" evidence="1">
    <location>
        <begin position="293"/>
        <end position="323"/>
    </location>
</feature>
<protein>
    <recommendedName>
        <fullName evidence="7">Transmembrane protein</fullName>
    </recommendedName>
</protein>
<dbReference type="EMBL" id="CDSF01000133">
    <property type="protein sequence ID" value="CEP02689.1"/>
    <property type="molecule type" value="Genomic_DNA"/>
</dbReference>
<evidence type="ECO:0000313" key="5">
    <source>
        <dbReference type="Proteomes" id="UP000039324"/>
    </source>
</evidence>
<keyword evidence="5" id="KW-1185">Reference proteome</keyword>
<accession>A0A0G4J5Q2</accession>
<feature type="signal peptide" evidence="2">
    <location>
        <begin position="1"/>
        <end position="23"/>
    </location>
</feature>
<organism evidence="3 5">
    <name type="scientific">Plasmodiophora brassicae</name>
    <name type="common">Clubroot disease agent</name>
    <dbReference type="NCBI Taxonomy" id="37360"/>
    <lineage>
        <taxon>Eukaryota</taxon>
        <taxon>Sar</taxon>
        <taxon>Rhizaria</taxon>
        <taxon>Endomyxa</taxon>
        <taxon>Phytomyxea</taxon>
        <taxon>Plasmodiophorida</taxon>
        <taxon>Plasmodiophoridae</taxon>
        <taxon>Plasmodiophora</taxon>
    </lineage>
</organism>
<evidence type="ECO:0008006" key="7">
    <source>
        <dbReference type="Google" id="ProtNLM"/>
    </source>
</evidence>
<name>A0A0G4J5Q2_PLABS</name>
<sequence length="464" mass="50257">MPRRRVWLIFLVVVAQILVSVLARADVVSPSFRMSTRSKSSRRPGGRPLSKSLLKHEILRIRREASRARPQSNFDVDAFVQQQIMQPRQPDDPSNGTESERVNPRESHNNLVTRLGANLEAIQTAISPPLSSVADVPPALLRFTPSGKAPPAAPSASAKPMLSETVPDGIADFAHAKSSTDPSCTHDGTAGDIAQQPGASVRERGARQIKRVRISTADGYSGDKRGDFNASGNTSSPTAPSPLKTGDIAITPPRIRRTPDRGLLYQEDLYKVTPMAPRPIRRAISRMGYEHIDTSLSGRSPSRSSTPHPSSRVSGIRSSPTDRKSTWLSLVSPARVAGLLTAAVVPPMVVNTVFRSTTEPASETSLTPVAGILAGSALVGAKPWRWIKKRTWHIPWRTTMHAIPTLFPQRSSSWDSFDISVMTSVSVLAATACVVLYIYAQSSSSRLAIRGVPFEAGPFSFDVL</sequence>
<proteinExistence type="predicted"/>
<dbReference type="Proteomes" id="UP000039324">
    <property type="component" value="Unassembled WGS sequence"/>
</dbReference>
<keyword evidence="2" id="KW-0732">Signal</keyword>
<evidence type="ECO:0000313" key="6">
    <source>
        <dbReference type="Proteomes" id="UP000290189"/>
    </source>
</evidence>
<dbReference type="AlphaFoldDB" id="A0A0G4J5Q2"/>
<dbReference type="EMBL" id="OVEO01000003">
    <property type="protein sequence ID" value="SPQ94813.1"/>
    <property type="molecule type" value="Genomic_DNA"/>
</dbReference>
<evidence type="ECO:0000313" key="4">
    <source>
        <dbReference type="EMBL" id="SPQ94813.1"/>
    </source>
</evidence>
<evidence type="ECO:0000256" key="1">
    <source>
        <dbReference type="SAM" id="MobiDB-lite"/>
    </source>
</evidence>
<evidence type="ECO:0000256" key="2">
    <source>
        <dbReference type="SAM" id="SignalP"/>
    </source>
</evidence>
<evidence type="ECO:0000313" key="3">
    <source>
        <dbReference type="EMBL" id="CEP02689.1"/>
    </source>
</evidence>